<feature type="transmembrane region" description="Helical" evidence="5">
    <location>
        <begin position="131"/>
        <end position="150"/>
    </location>
</feature>
<evidence type="ECO:0000256" key="1">
    <source>
        <dbReference type="ARBA" id="ARBA00004141"/>
    </source>
</evidence>
<feature type="transmembrane region" description="Helical" evidence="5">
    <location>
        <begin position="100"/>
        <end position="119"/>
    </location>
</feature>
<dbReference type="SUPFAM" id="SSF103473">
    <property type="entry name" value="MFS general substrate transporter"/>
    <property type="match status" value="1"/>
</dbReference>
<dbReference type="PANTHER" id="PTHR23507">
    <property type="entry name" value="ZGC:174356"/>
    <property type="match status" value="1"/>
</dbReference>
<dbReference type="AlphaFoldDB" id="A0AA88XWE9"/>
<organism evidence="6 7">
    <name type="scientific">Pinctada imbricata</name>
    <name type="common">Atlantic pearl-oyster</name>
    <name type="synonym">Pinctada martensii</name>
    <dbReference type="NCBI Taxonomy" id="66713"/>
    <lineage>
        <taxon>Eukaryota</taxon>
        <taxon>Metazoa</taxon>
        <taxon>Spiralia</taxon>
        <taxon>Lophotrochozoa</taxon>
        <taxon>Mollusca</taxon>
        <taxon>Bivalvia</taxon>
        <taxon>Autobranchia</taxon>
        <taxon>Pteriomorphia</taxon>
        <taxon>Pterioida</taxon>
        <taxon>Pterioidea</taxon>
        <taxon>Pteriidae</taxon>
        <taxon>Pinctada</taxon>
    </lineage>
</organism>
<keyword evidence="2 5" id="KW-0812">Transmembrane</keyword>
<dbReference type="Proteomes" id="UP001186944">
    <property type="component" value="Unassembled WGS sequence"/>
</dbReference>
<reference evidence="6" key="1">
    <citation type="submission" date="2019-08" db="EMBL/GenBank/DDBJ databases">
        <title>The improved chromosome-level genome for the pearl oyster Pinctada fucata martensii using PacBio sequencing and Hi-C.</title>
        <authorList>
            <person name="Zheng Z."/>
        </authorList>
    </citation>
    <scope>NUCLEOTIDE SEQUENCE</scope>
    <source>
        <strain evidence="6">ZZ-2019</strain>
        <tissue evidence="6">Adductor muscle</tissue>
    </source>
</reference>
<evidence type="ECO:0000256" key="4">
    <source>
        <dbReference type="ARBA" id="ARBA00023136"/>
    </source>
</evidence>
<sequence>MNEKAENREDTPKDSVTPDVKYFQNQILYRVLLLASASFCQVFGYIMTFYTINEYTYDFIRREQYPEVILNKSSESLCTRNSSQSEKDIEDAIQSKVSQWSVYVSLASGIPAIFSVLILSTLSDRYGRKRFLYISVGGTVVKNILIALGIHFKLSIYWFILFYVVEGVTGSWILTFSVSFAYIADMTAKYGKDRTMYMVSYELSFQLASSIAGFISGFYVDSLGFLYPIITAAASACLAFAFTIILPDSVNTNSIIRNRRLLENLHDVVNFLYKNEDGQRTKYVLCIVSMLFIWMGGLGQANVQLYFIMGSPFCFNETLVSIYLTSTKLFQQLFGVVITKILKYCLIDEVITLFASCSSIATYVLMGLAQSVFMLILGKDI</sequence>
<comment type="subcellular location">
    <subcellularLocation>
        <location evidence="1">Membrane</location>
        <topology evidence="1">Multi-pass membrane protein</topology>
    </subcellularLocation>
</comment>
<evidence type="ECO:0000313" key="7">
    <source>
        <dbReference type="Proteomes" id="UP001186944"/>
    </source>
</evidence>
<feature type="transmembrane region" description="Helical" evidence="5">
    <location>
        <begin position="196"/>
        <end position="219"/>
    </location>
</feature>
<name>A0AA88XWE9_PINIB</name>
<feature type="transmembrane region" description="Helical" evidence="5">
    <location>
        <begin position="156"/>
        <end position="184"/>
    </location>
</feature>
<protein>
    <recommendedName>
        <fullName evidence="8">Proton-coupled folate transporter-like protein</fullName>
    </recommendedName>
</protein>
<feature type="transmembrane region" description="Helical" evidence="5">
    <location>
        <begin position="329"/>
        <end position="346"/>
    </location>
</feature>
<feature type="transmembrane region" description="Helical" evidence="5">
    <location>
        <begin position="225"/>
        <end position="247"/>
    </location>
</feature>
<keyword evidence="4 5" id="KW-0472">Membrane</keyword>
<accession>A0AA88XWE9</accession>
<dbReference type="PANTHER" id="PTHR23507:SF1">
    <property type="entry name" value="FI18259P1-RELATED"/>
    <property type="match status" value="1"/>
</dbReference>
<keyword evidence="7" id="KW-1185">Reference proteome</keyword>
<evidence type="ECO:0000313" key="6">
    <source>
        <dbReference type="EMBL" id="KAK3093137.1"/>
    </source>
</evidence>
<dbReference type="Gene3D" id="1.20.1250.20">
    <property type="entry name" value="MFS general substrate transporter like domains"/>
    <property type="match status" value="1"/>
</dbReference>
<comment type="caution">
    <text evidence="6">The sequence shown here is derived from an EMBL/GenBank/DDBJ whole genome shotgun (WGS) entry which is preliminary data.</text>
</comment>
<dbReference type="InterPro" id="IPR011701">
    <property type="entry name" value="MFS"/>
</dbReference>
<gene>
    <name evidence="6" type="ORF">FSP39_011564</name>
</gene>
<feature type="transmembrane region" description="Helical" evidence="5">
    <location>
        <begin position="353"/>
        <end position="377"/>
    </location>
</feature>
<evidence type="ECO:0000256" key="3">
    <source>
        <dbReference type="ARBA" id="ARBA00022989"/>
    </source>
</evidence>
<feature type="transmembrane region" description="Helical" evidence="5">
    <location>
        <begin position="283"/>
        <end position="309"/>
    </location>
</feature>
<dbReference type="Pfam" id="PF07690">
    <property type="entry name" value="MFS_1"/>
    <property type="match status" value="1"/>
</dbReference>
<evidence type="ECO:0000256" key="2">
    <source>
        <dbReference type="ARBA" id="ARBA00022692"/>
    </source>
</evidence>
<proteinExistence type="predicted"/>
<keyword evidence="3 5" id="KW-1133">Transmembrane helix</keyword>
<dbReference type="InterPro" id="IPR036259">
    <property type="entry name" value="MFS_trans_sf"/>
</dbReference>
<feature type="transmembrane region" description="Helical" evidence="5">
    <location>
        <begin position="31"/>
        <end position="52"/>
    </location>
</feature>
<evidence type="ECO:0008006" key="8">
    <source>
        <dbReference type="Google" id="ProtNLM"/>
    </source>
</evidence>
<dbReference type="GO" id="GO:0016020">
    <property type="term" value="C:membrane"/>
    <property type="evidence" value="ECO:0007669"/>
    <property type="project" value="UniProtKB-SubCell"/>
</dbReference>
<dbReference type="GO" id="GO:0022857">
    <property type="term" value="F:transmembrane transporter activity"/>
    <property type="evidence" value="ECO:0007669"/>
    <property type="project" value="InterPro"/>
</dbReference>
<dbReference type="EMBL" id="VSWD01000009">
    <property type="protein sequence ID" value="KAK3093137.1"/>
    <property type="molecule type" value="Genomic_DNA"/>
</dbReference>
<evidence type="ECO:0000256" key="5">
    <source>
        <dbReference type="SAM" id="Phobius"/>
    </source>
</evidence>